<dbReference type="SUPFAM" id="SSF111038">
    <property type="entry name" value="YjbQ-like"/>
    <property type="match status" value="1"/>
</dbReference>
<evidence type="ECO:0000313" key="2">
    <source>
        <dbReference type="EMBL" id="MFC0811303.1"/>
    </source>
</evidence>
<protein>
    <submittedName>
        <fullName evidence="2">Secondary thiamine-phosphate synthase enzyme YjbQ</fullName>
    </submittedName>
</protein>
<dbReference type="Proteomes" id="UP001589920">
    <property type="component" value="Unassembled WGS sequence"/>
</dbReference>
<dbReference type="InterPro" id="IPR001602">
    <property type="entry name" value="UPF0047_YjbQ-like"/>
</dbReference>
<dbReference type="PIRSF" id="PIRSF004681">
    <property type="entry name" value="UCP004681"/>
    <property type="match status" value="1"/>
</dbReference>
<proteinExistence type="inferred from homology"/>
<sequence length="141" mass="15389">MTLTLIEVRTAGPGSHEITGRIGDWLTGIGAADGILTAFVRHTSCSLLVQENADPDVQRDLLAWVDRLVPPATDPAMAFLTHTLEGPDDMPAHLKAALLPVSLSIPVERGRLLLGRWQGVFLVEHRHAPHRREVALAFQPL</sequence>
<dbReference type="NCBIfam" id="TIGR00149">
    <property type="entry name" value="TIGR00149_YjbQ"/>
    <property type="match status" value="1"/>
</dbReference>
<dbReference type="PANTHER" id="PTHR30615:SF8">
    <property type="entry name" value="UPF0047 PROTEIN C4A8.02C"/>
    <property type="match status" value="1"/>
</dbReference>
<dbReference type="PANTHER" id="PTHR30615">
    <property type="entry name" value="UNCHARACTERIZED PROTEIN YJBQ-RELATED"/>
    <property type="match status" value="1"/>
</dbReference>
<gene>
    <name evidence="2" type="ORF">ACFHYO_04135</name>
</gene>
<name>A0ABV6T5S6_9RHOB</name>
<dbReference type="Pfam" id="PF01894">
    <property type="entry name" value="YjbQ"/>
    <property type="match status" value="1"/>
</dbReference>
<comment type="caution">
    <text evidence="2">The sequence shown here is derived from an EMBL/GenBank/DDBJ whole genome shotgun (WGS) entry which is preliminary data.</text>
</comment>
<reference evidence="2 3" key="1">
    <citation type="submission" date="2024-09" db="EMBL/GenBank/DDBJ databases">
        <authorList>
            <person name="Sun Q."/>
            <person name="Mori K."/>
        </authorList>
    </citation>
    <scope>NUCLEOTIDE SEQUENCE [LARGE SCALE GENOMIC DNA]</scope>
    <source>
        <strain evidence="2 3">KCTC 42086</strain>
    </source>
</reference>
<dbReference type="Gene3D" id="2.60.120.460">
    <property type="entry name" value="YjbQ-like"/>
    <property type="match status" value="1"/>
</dbReference>
<dbReference type="InterPro" id="IPR035917">
    <property type="entry name" value="YjbQ-like_sf"/>
</dbReference>
<keyword evidence="3" id="KW-1185">Reference proteome</keyword>
<dbReference type="RefSeq" id="WP_394318569.1">
    <property type="nucleotide sequence ID" value="NZ_JBHMQU010000015.1"/>
</dbReference>
<organism evidence="2 3">
    <name type="scientific">Paracoccus panacisoli</name>
    <dbReference type="NCBI Taxonomy" id="1510163"/>
    <lineage>
        <taxon>Bacteria</taxon>
        <taxon>Pseudomonadati</taxon>
        <taxon>Pseudomonadota</taxon>
        <taxon>Alphaproteobacteria</taxon>
        <taxon>Rhodobacterales</taxon>
        <taxon>Paracoccaceae</taxon>
        <taxon>Paracoccus</taxon>
    </lineage>
</organism>
<evidence type="ECO:0000313" key="3">
    <source>
        <dbReference type="Proteomes" id="UP001589920"/>
    </source>
</evidence>
<evidence type="ECO:0000256" key="1">
    <source>
        <dbReference type="ARBA" id="ARBA00005534"/>
    </source>
</evidence>
<comment type="similarity">
    <text evidence="1">Belongs to the UPF0047 family.</text>
</comment>
<dbReference type="EMBL" id="JBHMQU010000015">
    <property type="protein sequence ID" value="MFC0811303.1"/>
    <property type="molecule type" value="Genomic_DNA"/>
</dbReference>
<accession>A0ABV6T5S6</accession>